<evidence type="ECO:0000313" key="1">
    <source>
        <dbReference type="EMBL" id="BBY05222.1"/>
    </source>
</evidence>
<organism evidence="1 2">
    <name type="scientific">Mycobacterium noviomagense</name>
    <dbReference type="NCBI Taxonomy" id="459858"/>
    <lineage>
        <taxon>Bacteria</taxon>
        <taxon>Bacillati</taxon>
        <taxon>Actinomycetota</taxon>
        <taxon>Actinomycetes</taxon>
        <taxon>Mycobacteriales</taxon>
        <taxon>Mycobacteriaceae</taxon>
        <taxon>Mycobacterium</taxon>
    </lineage>
</organism>
<dbReference type="InterPro" id="IPR025597">
    <property type="entry name" value="DUF4345"/>
</dbReference>
<evidence type="ECO:0008006" key="3">
    <source>
        <dbReference type="Google" id="ProtNLM"/>
    </source>
</evidence>
<sequence>MLTVGGPLSELRKESAEMAGTSVVTTPQARYLKYLSVCTGVSSIAIGAYHFALGTASVPGAADANATVDSRERFYSAIFAGYGIAWMRAAGKSPIRADEVRLLAGLMLAGGVGRLISRAVNGRPHWFQDVLAAVEFAVPAAFLGLADAQQKAALGAAVSD</sequence>
<reference evidence="1 2" key="1">
    <citation type="journal article" date="2019" name="Emerg. Microbes Infect.">
        <title>Comprehensive subspecies identification of 175 nontuberculous mycobacteria species based on 7547 genomic profiles.</title>
        <authorList>
            <person name="Matsumoto Y."/>
            <person name="Kinjo T."/>
            <person name="Motooka D."/>
            <person name="Nabeya D."/>
            <person name="Jung N."/>
            <person name="Uechi K."/>
            <person name="Horii T."/>
            <person name="Iida T."/>
            <person name="Fujita J."/>
            <person name="Nakamura S."/>
        </authorList>
    </citation>
    <scope>NUCLEOTIDE SEQUENCE [LARGE SCALE GENOMIC DNA]</scope>
    <source>
        <strain evidence="1 2">JCM 16367</strain>
    </source>
</reference>
<dbReference type="Pfam" id="PF14248">
    <property type="entry name" value="DUF4345"/>
    <property type="match status" value="1"/>
</dbReference>
<name>A0A7I7P9H8_9MYCO</name>
<dbReference type="AlphaFoldDB" id="A0A7I7P9H8"/>
<protein>
    <recommendedName>
        <fullName evidence="3">DUF4345 domain-containing protein</fullName>
    </recommendedName>
</protein>
<evidence type="ECO:0000313" key="2">
    <source>
        <dbReference type="Proteomes" id="UP000466894"/>
    </source>
</evidence>
<accession>A0A7I7P9H8</accession>
<dbReference type="KEGG" id="mnv:MNVI_05400"/>
<gene>
    <name evidence="1" type="ORF">MNVI_05400</name>
</gene>
<proteinExistence type="predicted"/>
<dbReference type="EMBL" id="AP022583">
    <property type="protein sequence ID" value="BBY05222.1"/>
    <property type="molecule type" value="Genomic_DNA"/>
</dbReference>
<dbReference type="Proteomes" id="UP000466894">
    <property type="component" value="Chromosome"/>
</dbReference>